<proteinExistence type="predicted"/>
<name>A0A7C9RAF2_9HYPH</name>
<dbReference type="SUPFAM" id="SSF52964">
    <property type="entry name" value="TolB, N-terminal domain"/>
    <property type="match status" value="1"/>
</dbReference>
<evidence type="ECO:0000313" key="2">
    <source>
        <dbReference type="Proteomes" id="UP000481252"/>
    </source>
</evidence>
<dbReference type="Pfam" id="PF11684">
    <property type="entry name" value="DUF3280"/>
    <property type="match status" value="1"/>
</dbReference>
<keyword evidence="2" id="KW-1185">Reference proteome</keyword>
<dbReference type="Proteomes" id="UP000481252">
    <property type="component" value="Unassembled WGS sequence"/>
</dbReference>
<gene>
    <name evidence="1" type="ORF">G6N74_24230</name>
</gene>
<dbReference type="Gene3D" id="3.40.50.10070">
    <property type="entry name" value="TolB, N-terminal domain"/>
    <property type="match status" value="1"/>
</dbReference>
<protein>
    <submittedName>
        <fullName evidence="1">DUF2380 domain-containing protein</fullName>
    </submittedName>
</protein>
<sequence>MNSRVKSNARCEASTDGRRLVVLALAASVPLLCALVLFFAIASNAHASEERLSMALGDFYLVDSSGEVRNQDAEHEARLKRFDEIMHDELSKSGKFSLAQMQCPDAGCTSKELQLDDMLDRAKGAGARFVTVGAVEKMSTLVLWTRFEVYDVPSRQIVFNRLLTFRGDNDEAWQRAARYAARELIKNAPVK</sequence>
<comment type="caution">
    <text evidence="1">The sequence shown here is derived from an EMBL/GenBank/DDBJ whole genome shotgun (WGS) entry which is preliminary data.</text>
</comment>
<evidence type="ECO:0000313" key="1">
    <source>
        <dbReference type="EMBL" id="NGN44181.1"/>
    </source>
</evidence>
<dbReference type="InterPro" id="IPR021698">
    <property type="entry name" value="DUF3280"/>
</dbReference>
<organism evidence="1 2">
    <name type="scientific">Mesorhizobium zhangyense</name>
    <dbReference type="NCBI Taxonomy" id="1776730"/>
    <lineage>
        <taxon>Bacteria</taxon>
        <taxon>Pseudomonadati</taxon>
        <taxon>Pseudomonadota</taxon>
        <taxon>Alphaproteobacteria</taxon>
        <taxon>Hyphomicrobiales</taxon>
        <taxon>Phyllobacteriaceae</taxon>
        <taxon>Mesorhizobium</taxon>
    </lineage>
</organism>
<dbReference type="RefSeq" id="WP_165120583.1">
    <property type="nucleotide sequence ID" value="NZ_JAAKZG010000014.1"/>
</dbReference>
<accession>A0A7C9RAF2</accession>
<dbReference type="EMBL" id="JAAKZG010000014">
    <property type="protein sequence ID" value="NGN44181.1"/>
    <property type="molecule type" value="Genomic_DNA"/>
</dbReference>
<reference evidence="1 2" key="1">
    <citation type="submission" date="2020-02" db="EMBL/GenBank/DDBJ databases">
        <title>Genome sequence of the type strain CGMCC 1.15528 of Mesorhizobium zhangyense.</title>
        <authorList>
            <person name="Gao J."/>
            <person name="Sun J."/>
        </authorList>
    </citation>
    <scope>NUCLEOTIDE SEQUENCE [LARGE SCALE GENOMIC DNA]</scope>
    <source>
        <strain evidence="1 2">CGMCC 1.15528</strain>
    </source>
</reference>
<dbReference type="AlphaFoldDB" id="A0A7C9RAF2"/>